<keyword evidence="3" id="KW-1185">Reference proteome</keyword>
<dbReference type="Pfam" id="PF07321">
    <property type="entry name" value="YscO"/>
    <property type="match status" value="1"/>
</dbReference>
<dbReference type="RefSeq" id="WP_043752098.1">
    <property type="nucleotide sequence ID" value="NZ_AONC01000023.1"/>
</dbReference>
<dbReference type="InterPro" id="IPR053716">
    <property type="entry name" value="Flag_assembly_chemotaxis_eff"/>
</dbReference>
<dbReference type="AlphaFoldDB" id="W9V7T4"/>
<sequence>MSAIYGELLRIKRYREEIAARALRREQLSHDQQARRVEQARGELQALRERRRHEESRRFEEIRGRPVPIDAIEDMNRWIARLREAEILGEQRVRDEEKRLNAAREALDQARERHAASVRACEKFDQFAAVQRAIEDRERMMKDELELEEIASAADSMRQRWS</sequence>
<accession>W9V7T4</accession>
<feature type="coiled-coil region" evidence="1">
    <location>
        <begin position="30"/>
        <end position="57"/>
    </location>
</feature>
<evidence type="ECO:0000313" key="2">
    <source>
        <dbReference type="EMBL" id="EXJ15643.1"/>
    </source>
</evidence>
<name>W9V7T4_9GAMM</name>
<reference evidence="2 3" key="1">
    <citation type="submission" date="2012-11" db="EMBL/GenBank/DDBJ databases">
        <title>Genome assembly of Thiorhodococcus sp. AK35.</title>
        <authorList>
            <person name="Nupur N."/>
            <person name="Khatri I."/>
            <person name="Subramanian S."/>
            <person name="Pinnaka A."/>
        </authorList>
    </citation>
    <scope>NUCLEOTIDE SEQUENCE [LARGE SCALE GENOMIC DNA]</scope>
    <source>
        <strain evidence="2 3">AK35</strain>
    </source>
</reference>
<dbReference type="STRING" id="1249627.D779_1150"/>
<evidence type="ECO:0000313" key="3">
    <source>
        <dbReference type="Proteomes" id="UP000019460"/>
    </source>
</evidence>
<dbReference type="OrthoDB" id="9898662at2"/>
<dbReference type="InterPro" id="IPR009929">
    <property type="entry name" value="T3SS_YscO"/>
</dbReference>
<proteinExistence type="predicted"/>
<dbReference type="EMBL" id="AONC01000023">
    <property type="protein sequence ID" value="EXJ15643.1"/>
    <property type="molecule type" value="Genomic_DNA"/>
</dbReference>
<dbReference type="Gene3D" id="1.10.287.1700">
    <property type="match status" value="1"/>
</dbReference>
<dbReference type="Proteomes" id="UP000019460">
    <property type="component" value="Unassembled WGS sequence"/>
</dbReference>
<evidence type="ECO:0008006" key="4">
    <source>
        <dbReference type="Google" id="ProtNLM"/>
    </source>
</evidence>
<keyword evidence="1" id="KW-0175">Coiled coil</keyword>
<organism evidence="2 3">
    <name type="scientific">Imhoffiella purpurea</name>
    <dbReference type="NCBI Taxonomy" id="1249627"/>
    <lineage>
        <taxon>Bacteria</taxon>
        <taxon>Pseudomonadati</taxon>
        <taxon>Pseudomonadota</taxon>
        <taxon>Gammaproteobacteria</taxon>
        <taxon>Chromatiales</taxon>
        <taxon>Chromatiaceae</taxon>
        <taxon>Imhoffiella</taxon>
    </lineage>
</organism>
<comment type="caution">
    <text evidence="2">The sequence shown here is derived from an EMBL/GenBank/DDBJ whole genome shotgun (WGS) entry which is preliminary data.</text>
</comment>
<protein>
    <recommendedName>
        <fullName evidence="4">Type III secretion protein</fullName>
    </recommendedName>
</protein>
<evidence type="ECO:0000256" key="1">
    <source>
        <dbReference type="SAM" id="Coils"/>
    </source>
</evidence>
<gene>
    <name evidence="2" type="ORF">D779_1150</name>
</gene>